<dbReference type="PANTHER" id="PTHR42847:SF4">
    <property type="entry name" value="ALKANESULFONATE MONOOXYGENASE-RELATED"/>
    <property type="match status" value="1"/>
</dbReference>
<dbReference type="RefSeq" id="WP_147062676.1">
    <property type="nucleotide sequence ID" value="NZ_BAAARO010000025.1"/>
</dbReference>
<dbReference type="EMBL" id="BJYX01000001">
    <property type="protein sequence ID" value="GEO28510.1"/>
    <property type="molecule type" value="Genomic_DNA"/>
</dbReference>
<dbReference type="Proteomes" id="UP000321534">
    <property type="component" value="Unassembled WGS sequence"/>
</dbReference>
<evidence type="ECO:0000256" key="2">
    <source>
        <dbReference type="ARBA" id="ARBA00022643"/>
    </source>
</evidence>
<dbReference type="Pfam" id="PF13671">
    <property type="entry name" value="AAA_33"/>
    <property type="match status" value="1"/>
</dbReference>
<proteinExistence type="predicted"/>
<evidence type="ECO:0000313" key="7">
    <source>
        <dbReference type="EMBL" id="GEO28510.1"/>
    </source>
</evidence>
<evidence type="ECO:0000259" key="6">
    <source>
        <dbReference type="Pfam" id="PF00296"/>
    </source>
</evidence>
<protein>
    <recommendedName>
        <fullName evidence="6">Luciferase-like domain-containing protein</fullName>
    </recommendedName>
</protein>
<keyword evidence="4" id="KW-0503">Monooxygenase</keyword>
<dbReference type="InterPro" id="IPR036661">
    <property type="entry name" value="Luciferase-like_sf"/>
</dbReference>
<dbReference type="OrthoDB" id="143323at2"/>
<evidence type="ECO:0000256" key="4">
    <source>
        <dbReference type="ARBA" id="ARBA00023033"/>
    </source>
</evidence>
<sequence length="503" mass="52468">MPLPDPALVVLVGASGSGKSTWASRHYRAAEIVSSDQLRGVVGSGEHDLDASTDAFALLEQVVAARLGRRLTTVVDTLGTDAPRRRRWLAAARGAGLPGVAVVLDTPAGVCRSRNAARDRPVPARALERQLASVAATTDLLAGEGWDAVLVLTPDDLPTYLPTAGPRNTPSRRRSGTVATDGTSPPPGVLREGGGGLRGVVLHLSRFPAEVDLLEWLRDMAAAAEAAGLAGIALMDHLIQIPQVGRAWDPVPEPWVALGALAASTTRLRLGTLVTPVTFRAPGITAKAGATLSALTGGRAFVGVGAGWWEREHAAYGLGFPTPRERLDALEQGIETMKALWSPGTKPYAGQRVSLPETTSYPRPVGELPVIVGGGGDRTLRVAARLGDGCNVPSDEVGLAKVARYLALVAEAGRDPSTVHATVLDLPLVGRDRDDVWSRVERHRGRTAAASFAARHHAGTPDEHTRRLAGLAGRGVTTAFVAPVGLDGPDDVLALAPLATAFG</sequence>
<reference evidence="7 8" key="1">
    <citation type="submission" date="2019-07" db="EMBL/GenBank/DDBJ databases">
        <title>Whole genome shotgun sequence of Terrabacter aerolatus NBRC 106305.</title>
        <authorList>
            <person name="Hosoyama A."/>
            <person name="Uohara A."/>
            <person name="Ohji S."/>
            <person name="Ichikawa N."/>
        </authorList>
    </citation>
    <scope>NUCLEOTIDE SEQUENCE [LARGE SCALE GENOMIC DNA]</scope>
    <source>
        <strain evidence="7 8">NBRC 106305</strain>
    </source>
</reference>
<dbReference type="Gene3D" id="3.40.50.300">
    <property type="entry name" value="P-loop containing nucleotide triphosphate hydrolases"/>
    <property type="match status" value="1"/>
</dbReference>
<accession>A0A512CWY6</accession>
<dbReference type="SUPFAM" id="SSF51679">
    <property type="entry name" value="Bacterial luciferase-like"/>
    <property type="match status" value="1"/>
</dbReference>
<comment type="caution">
    <text evidence="7">The sequence shown here is derived from an EMBL/GenBank/DDBJ whole genome shotgun (WGS) entry which is preliminary data.</text>
</comment>
<dbReference type="PANTHER" id="PTHR42847">
    <property type="entry name" value="ALKANESULFONATE MONOOXYGENASE"/>
    <property type="match status" value="1"/>
</dbReference>
<dbReference type="Pfam" id="PF00296">
    <property type="entry name" value="Bac_luciferase"/>
    <property type="match status" value="1"/>
</dbReference>
<dbReference type="GO" id="GO:0046306">
    <property type="term" value="P:alkanesulfonate catabolic process"/>
    <property type="evidence" value="ECO:0007669"/>
    <property type="project" value="TreeGrafter"/>
</dbReference>
<evidence type="ECO:0000256" key="3">
    <source>
        <dbReference type="ARBA" id="ARBA00023002"/>
    </source>
</evidence>
<evidence type="ECO:0000256" key="1">
    <source>
        <dbReference type="ARBA" id="ARBA00022630"/>
    </source>
</evidence>
<dbReference type="AlphaFoldDB" id="A0A512CWY6"/>
<keyword evidence="1" id="KW-0285">Flavoprotein</keyword>
<keyword evidence="2" id="KW-0288">FMN</keyword>
<gene>
    <name evidence="7" type="ORF">TAE01_03200</name>
</gene>
<dbReference type="InterPro" id="IPR011251">
    <property type="entry name" value="Luciferase-like_dom"/>
</dbReference>
<dbReference type="GO" id="GO:0008726">
    <property type="term" value="F:alkanesulfonate monooxygenase activity"/>
    <property type="evidence" value="ECO:0007669"/>
    <property type="project" value="TreeGrafter"/>
</dbReference>
<evidence type="ECO:0000256" key="5">
    <source>
        <dbReference type="SAM" id="MobiDB-lite"/>
    </source>
</evidence>
<dbReference type="InterPro" id="IPR050172">
    <property type="entry name" value="SsuD_RutA_monooxygenase"/>
</dbReference>
<dbReference type="SUPFAM" id="SSF52540">
    <property type="entry name" value="P-loop containing nucleoside triphosphate hydrolases"/>
    <property type="match status" value="1"/>
</dbReference>
<keyword evidence="8" id="KW-1185">Reference proteome</keyword>
<feature type="region of interest" description="Disordered" evidence="5">
    <location>
        <begin position="161"/>
        <end position="192"/>
    </location>
</feature>
<organism evidence="7 8">
    <name type="scientific">Terrabacter aerolatus</name>
    <dbReference type="NCBI Taxonomy" id="422442"/>
    <lineage>
        <taxon>Bacteria</taxon>
        <taxon>Bacillati</taxon>
        <taxon>Actinomycetota</taxon>
        <taxon>Actinomycetes</taxon>
        <taxon>Micrococcales</taxon>
        <taxon>Intrasporangiaceae</taxon>
        <taxon>Terrabacter</taxon>
    </lineage>
</organism>
<dbReference type="Gene3D" id="3.20.20.30">
    <property type="entry name" value="Luciferase-like domain"/>
    <property type="match status" value="1"/>
</dbReference>
<keyword evidence="3" id="KW-0560">Oxidoreductase</keyword>
<name>A0A512CWY6_9MICO</name>
<dbReference type="InterPro" id="IPR027417">
    <property type="entry name" value="P-loop_NTPase"/>
</dbReference>
<evidence type="ECO:0000313" key="8">
    <source>
        <dbReference type="Proteomes" id="UP000321534"/>
    </source>
</evidence>
<feature type="domain" description="Luciferase-like" evidence="6">
    <location>
        <begin position="217"/>
        <end position="460"/>
    </location>
</feature>